<keyword evidence="6" id="KW-0411">Iron-sulfur</keyword>
<evidence type="ECO:0000259" key="8">
    <source>
        <dbReference type="PROSITE" id="PS51918"/>
    </source>
</evidence>
<dbReference type="InterPro" id="IPR058240">
    <property type="entry name" value="rSAM_sf"/>
</dbReference>
<dbReference type="InterPro" id="IPR007197">
    <property type="entry name" value="rSAM"/>
</dbReference>
<evidence type="ECO:0000256" key="2">
    <source>
        <dbReference type="ARBA" id="ARBA00022691"/>
    </source>
</evidence>
<dbReference type="Gene3D" id="3.20.20.70">
    <property type="entry name" value="Aldolase class I"/>
    <property type="match status" value="1"/>
</dbReference>
<dbReference type="EMBL" id="UINC01004511">
    <property type="protein sequence ID" value="SVA14858.1"/>
    <property type="molecule type" value="Genomic_DNA"/>
</dbReference>
<dbReference type="InterPro" id="IPR013785">
    <property type="entry name" value="Aldolase_TIM"/>
</dbReference>
<dbReference type="SUPFAM" id="SSF102114">
    <property type="entry name" value="Radical SAM enzymes"/>
    <property type="match status" value="1"/>
</dbReference>
<feature type="domain" description="Radical SAM core" evidence="8">
    <location>
        <begin position="17"/>
        <end position="207"/>
    </location>
</feature>
<dbReference type="AlphaFoldDB" id="A0A381TH41"/>
<dbReference type="PANTHER" id="PTHR42836">
    <property type="entry name" value="7-CARBOXY-7-DEAZAGUANINE SYNTHASE"/>
    <property type="match status" value="1"/>
</dbReference>
<organism evidence="9">
    <name type="scientific">marine metagenome</name>
    <dbReference type="NCBI Taxonomy" id="408172"/>
    <lineage>
        <taxon>unclassified sequences</taxon>
        <taxon>metagenomes</taxon>
        <taxon>ecological metagenomes</taxon>
    </lineage>
</organism>
<dbReference type="PANTHER" id="PTHR42836:SF1">
    <property type="entry name" value="7-CARBOXY-7-DEAZAGUANINE SYNTHASE"/>
    <property type="match status" value="1"/>
</dbReference>
<keyword evidence="2" id="KW-0949">S-adenosyl-L-methionine</keyword>
<keyword evidence="1" id="KW-0004">4Fe-4S</keyword>
<keyword evidence="3" id="KW-0479">Metal-binding</keyword>
<evidence type="ECO:0000256" key="6">
    <source>
        <dbReference type="ARBA" id="ARBA00023014"/>
    </source>
</evidence>
<protein>
    <recommendedName>
        <fullName evidence="8">Radical SAM core domain-containing protein</fullName>
    </recommendedName>
</protein>
<dbReference type="SFLD" id="SFLDS00029">
    <property type="entry name" value="Radical_SAM"/>
    <property type="match status" value="1"/>
</dbReference>
<reference evidence="9" key="1">
    <citation type="submission" date="2018-05" db="EMBL/GenBank/DDBJ databases">
        <authorList>
            <person name="Lanie J.A."/>
            <person name="Ng W.-L."/>
            <person name="Kazmierczak K.M."/>
            <person name="Andrzejewski T.M."/>
            <person name="Davidsen T.M."/>
            <person name="Wayne K.J."/>
            <person name="Tettelin H."/>
            <person name="Glass J.I."/>
            <person name="Rusch D."/>
            <person name="Podicherti R."/>
            <person name="Tsui H.-C.T."/>
            <person name="Winkler M.E."/>
        </authorList>
    </citation>
    <scope>NUCLEOTIDE SEQUENCE</scope>
</reference>
<dbReference type="CDD" id="cd01335">
    <property type="entry name" value="Radical_SAM"/>
    <property type="match status" value="1"/>
</dbReference>
<dbReference type="PIRSF" id="PIRSF000370">
    <property type="entry name" value="QueE"/>
    <property type="match status" value="1"/>
</dbReference>
<dbReference type="InterPro" id="IPR024924">
    <property type="entry name" value="7-CO-7-deazaguanine_synth-like"/>
</dbReference>
<dbReference type="HAMAP" id="MF_00917">
    <property type="entry name" value="QueE"/>
    <property type="match status" value="1"/>
</dbReference>
<dbReference type="Pfam" id="PF04055">
    <property type="entry name" value="Radical_SAM"/>
    <property type="match status" value="1"/>
</dbReference>
<dbReference type="GO" id="GO:0046872">
    <property type="term" value="F:metal ion binding"/>
    <property type="evidence" value="ECO:0007669"/>
    <property type="project" value="UniProtKB-KW"/>
</dbReference>
<keyword evidence="7" id="KW-0456">Lyase</keyword>
<dbReference type="GO" id="GO:0051539">
    <property type="term" value="F:4 iron, 4 sulfur cluster binding"/>
    <property type="evidence" value="ECO:0007669"/>
    <property type="project" value="UniProtKB-KW"/>
</dbReference>
<proteinExistence type="inferred from homology"/>
<keyword evidence="5" id="KW-0408">Iron</keyword>
<evidence type="ECO:0000256" key="1">
    <source>
        <dbReference type="ARBA" id="ARBA00022485"/>
    </source>
</evidence>
<gene>
    <name evidence="9" type="ORF">METZ01_LOCUS67712</name>
</gene>
<sequence>MLEVTEIYKSVQGESTYIGLPCVFVRLTGCNLRCVWCDTTHAFHNGENLSIDQIVDQVKSYGINLVEITGGEPLLQKEVFPLMESLLINKFQVMLETSGSLSIKNVPKEVIKILDLKCPGSGEENKNLWENLNHLASTDEIKFVIADKVDYEWSKKVLQDYKLDKKIPILFSPVFEKLKLKDLTEWILADNLPVRLHTQLHKYIWDPKTIGV</sequence>
<dbReference type="GO" id="GO:0016829">
    <property type="term" value="F:lyase activity"/>
    <property type="evidence" value="ECO:0007669"/>
    <property type="project" value="UniProtKB-KW"/>
</dbReference>
<evidence type="ECO:0000256" key="5">
    <source>
        <dbReference type="ARBA" id="ARBA00023004"/>
    </source>
</evidence>
<evidence type="ECO:0000256" key="3">
    <source>
        <dbReference type="ARBA" id="ARBA00022723"/>
    </source>
</evidence>
<evidence type="ECO:0000313" key="9">
    <source>
        <dbReference type="EMBL" id="SVA14858.1"/>
    </source>
</evidence>
<name>A0A381TH41_9ZZZZ</name>
<evidence type="ECO:0000256" key="7">
    <source>
        <dbReference type="ARBA" id="ARBA00023239"/>
    </source>
</evidence>
<keyword evidence="4" id="KW-0460">Magnesium</keyword>
<accession>A0A381TH41</accession>
<evidence type="ECO:0000256" key="4">
    <source>
        <dbReference type="ARBA" id="ARBA00022842"/>
    </source>
</evidence>
<dbReference type="PROSITE" id="PS51918">
    <property type="entry name" value="RADICAL_SAM"/>
    <property type="match status" value="1"/>
</dbReference>